<dbReference type="Proteomes" id="UP000790580">
    <property type="component" value="Unassembled WGS sequence"/>
</dbReference>
<dbReference type="Gene3D" id="3.40.50.970">
    <property type="match status" value="2"/>
</dbReference>
<proteinExistence type="inferred from homology"/>
<feature type="domain" description="Thiamine pyrophosphate enzyme TPP-binding" evidence="6">
    <location>
        <begin position="399"/>
        <end position="558"/>
    </location>
</feature>
<feature type="domain" description="Thiamine pyrophosphate enzyme central" evidence="5">
    <location>
        <begin position="197"/>
        <end position="332"/>
    </location>
</feature>
<dbReference type="Gene3D" id="3.40.50.1220">
    <property type="entry name" value="TPP-binding domain"/>
    <property type="match status" value="1"/>
</dbReference>
<dbReference type="SUPFAM" id="SSF52518">
    <property type="entry name" value="Thiamin diphosphate-binding fold (THDP-binding)"/>
    <property type="match status" value="2"/>
</dbReference>
<comment type="caution">
    <text evidence="8">The sequence shown here is derived from an EMBL/GenBank/DDBJ whole genome shotgun (WGS) entry which is preliminary data.</text>
</comment>
<evidence type="ECO:0000256" key="3">
    <source>
        <dbReference type="ARBA" id="ARBA00023052"/>
    </source>
</evidence>
<organism evidence="8 9">
    <name type="scientific">Evansella alkalicola</name>
    <dbReference type="NCBI Taxonomy" id="745819"/>
    <lineage>
        <taxon>Bacteria</taxon>
        <taxon>Bacillati</taxon>
        <taxon>Bacillota</taxon>
        <taxon>Bacilli</taxon>
        <taxon>Bacillales</taxon>
        <taxon>Bacillaceae</taxon>
        <taxon>Evansella</taxon>
    </lineage>
</organism>
<sequence>MPEMSGGEVIAKMLSKENVEKVFGIIDGTYFGFYSNLEKNGIDLVTPRHETSAAHMAGAYARLTGKLGVCMASNGPGVANILPGLVVEEAEGNRVLVITSARRTGIMYPDRGGTYQCFDQTGVISKMAKWSAAVPSFDRIPEMMRKALRMCYEGRPGVVHLDIPENIINSKVKTDVTFWEPHQYRIVDPITPTETQLNKVVDMLLEADAPMIHAGSGVIHAQAYEELELVAELLSTPVTTSWAARGVMNENLDLAIPMVHIELNNKVRNEADIVLVLGSRLGETDWWGKAPYWKHPSKQKMIQVDIDPEIMGANKPADITVQGDIKVFLTQLYKKLFERRADISTETRKDRVKKYTEEKREHRAKLDQELGDLSVPMNSSHVANTCQKIFPEESAVVVDGGNAAIWANFYYKFVKPGKVLSTYKFGMLGAGVAQALGAAVANPDYPVCCIIGDGAMGFQPQEIETAVRNNMKIIYLVVCDKQWGMVKMNQQFSLKPIKTLVKKSLSREETINADLEEIQFDKLAESMGAHGERVSDPAELEEAIQRSMESGKCAVIHVDVNPVKHMWAPGLKYFKDMHAEPKGK</sequence>
<evidence type="ECO:0000259" key="7">
    <source>
        <dbReference type="Pfam" id="PF02776"/>
    </source>
</evidence>
<dbReference type="SUPFAM" id="SSF52467">
    <property type="entry name" value="DHS-like NAD/FAD-binding domain"/>
    <property type="match status" value="1"/>
</dbReference>
<dbReference type="InterPro" id="IPR011766">
    <property type="entry name" value="TPP_enzyme_TPP-bd"/>
</dbReference>
<dbReference type="PANTHER" id="PTHR18968">
    <property type="entry name" value="THIAMINE PYROPHOSPHATE ENZYMES"/>
    <property type="match status" value="1"/>
</dbReference>
<dbReference type="InterPro" id="IPR012001">
    <property type="entry name" value="Thiamin_PyroP_enz_TPP-bd_dom"/>
</dbReference>
<accession>A0ABS6JXX0</accession>
<evidence type="ECO:0000313" key="9">
    <source>
        <dbReference type="Proteomes" id="UP000790580"/>
    </source>
</evidence>
<reference evidence="8 9" key="1">
    <citation type="submission" date="2021-06" db="EMBL/GenBank/DDBJ databases">
        <title>Bacillus sp. RD4P76, an endophyte from a halophyte.</title>
        <authorList>
            <person name="Sun J.-Q."/>
        </authorList>
    </citation>
    <scope>NUCLEOTIDE SEQUENCE [LARGE SCALE GENOMIC DNA]</scope>
    <source>
        <strain evidence="8 9">JCM 17098</strain>
    </source>
</reference>
<dbReference type="Pfam" id="PF02776">
    <property type="entry name" value="TPP_enzyme_N"/>
    <property type="match status" value="1"/>
</dbReference>
<evidence type="ECO:0000313" key="8">
    <source>
        <dbReference type="EMBL" id="MBU9723333.1"/>
    </source>
</evidence>
<dbReference type="Pfam" id="PF02775">
    <property type="entry name" value="TPP_enzyme_C"/>
    <property type="match status" value="1"/>
</dbReference>
<protein>
    <submittedName>
        <fullName evidence="8">Thiamine pyrophosphate-binding protein</fullName>
    </submittedName>
</protein>
<evidence type="ECO:0000256" key="1">
    <source>
        <dbReference type="ARBA" id="ARBA00001964"/>
    </source>
</evidence>
<dbReference type="PANTHER" id="PTHR18968:SF166">
    <property type="entry name" value="2-HYDROXYACYL-COA LYASE 2"/>
    <property type="match status" value="1"/>
</dbReference>
<gene>
    <name evidence="8" type="ORF">KS407_18100</name>
</gene>
<keyword evidence="9" id="KW-1185">Reference proteome</keyword>
<dbReference type="Pfam" id="PF00205">
    <property type="entry name" value="TPP_enzyme_M"/>
    <property type="match status" value="1"/>
</dbReference>
<dbReference type="CDD" id="cd07035">
    <property type="entry name" value="TPP_PYR_POX_like"/>
    <property type="match status" value="1"/>
</dbReference>
<dbReference type="InterPro" id="IPR045229">
    <property type="entry name" value="TPP_enz"/>
</dbReference>
<evidence type="ECO:0000256" key="2">
    <source>
        <dbReference type="ARBA" id="ARBA00007812"/>
    </source>
</evidence>
<comment type="cofactor">
    <cofactor evidence="1">
        <name>thiamine diphosphate</name>
        <dbReference type="ChEBI" id="CHEBI:58937"/>
    </cofactor>
</comment>
<dbReference type="InterPro" id="IPR012000">
    <property type="entry name" value="Thiamin_PyroP_enz_cen_dom"/>
</dbReference>
<evidence type="ECO:0000259" key="5">
    <source>
        <dbReference type="Pfam" id="PF00205"/>
    </source>
</evidence>
<name>A0ABS6JXX0_9BACI</name>
<dbReference type="EMBL" id="JAHQCR010000075">
    <property type="protein sequence ID" value="MBU9723333.1"/>
    <property type="molecule type" value="Genomic_DNA"/>
</dbReference>
<evidence type="ECO:0000259" key="6">
    <source>
        <dbReference type="Pfam" id="PF02775"/>
    </source>
</evidence>
<dbReference type="RefSeq" id="WP_088074496.1">
    <property type="nucleotide sequence ID" value="NZ_JAHQCR010000075.1"/>
</dbReference>
<dbReference type="InterPro" id="IPR029035">
    <property type="entry name" value="DHS-like_NAD/FAD-binding_dom"/>
</dbReference>
<dbReference type="InterPro" id="IPR029061">
    <property type="entry name" value="THDP-binding"/>
</dbReference>
<comment type="similarity">
    <text evidence="2 4">Belongs to the TPP enzyme family.</text>
</comment>
<feature type="domain" description="Thiamine pyrophosphate enzyme N-terminal TPP-binding" evidence="7">
    <location>
        <begin position="4"/>
        <end position="121"/>
    </location>
</feature>
<keyword evidence="3 4" id="KW-0786">Thiamine pyrophosphate</keyword>
<evidence type="ECO:0000256" key="4">
    <source>
        <dbReference type="RuleBase" id="RU362132"/>
    </source>
</evidence>